<dbReference type="AlphaFoldDB" id="A0A645AB84"/>
<name>A0A645AB84_9ZZZZ</name>
<proteinExistence type="predicted"/>
<protein>
    <submittedName>
        <fullName evidence="1">Uncharacterized protein</fullName>
    </submittedName>
</protein>
<sequence length="172" mass="18900">MTKNLEAGVLCAAEPPITGFGAGYPAAALVGVIVETKGFTMEEYVAKYRAEYPDAKSSSSSGKERFFKVALDSFPGVYIRVSSVIKSFSLLGSAQCTLIRTLVVSVDVDDPLEQMDSLTMSLHKKIAINMLGVESQPVTLEIVDRPLFTYFAAFKEKNDQKKNSERQRQMSL</sequence>
<evidence type="ECO:0000313" key="1">
    <source>
        <dbReference type="EMBL" id="MPM46944.1"/>
    </source>
</evidence>
<organism evidence="1">
    <name type="scientific">bioreactor metagenome</name>
    <dbReference type="NCBI Taxonomy" id="1076179"/>
    <lineage>
        <taxon>unclassified sequences</taxon>
        <taxon>metagenomes</taxon>
        <taxon>ecological metagenomes</taxon>
    </lineage>
</organism>
<accession>A0A645AB84</accession>
<comment type="caution">
    <text evidence="1">The sequence shown here is derived from an EMBL/GenBank/DDBJ whole genome shotgun (WGS) entry which is preliminary data.</text>
</comment>
<reference evidence="1" key="1">
    <citation type="submission" date="2019-08" db="EMBL/GenBank/DDBJ databases">
        <authorList>
            <person name="Kucharzyk K."/>
            <person name="Murdoch R.W."/>
            <person name="Higgins S."/>
            <person name="Loffler F."/>
        </authorList>
    </citation>
    <scope>NUCLEOTIDE SEQUENCE</scope>
</reference>
<gene>
    <name evidence="1" type="ORF">SDC9_93651</name>
</gene>
<dbReference type="EMBL" id="VSSQ01011487">
    <property type="protein sequence ID" value="MPM46944.1"/>
    <property type="molecule type" value="Genomic_DNA"/>
</dbReference>